<sequence length="409" mass="45907">MTWDTLPTEIQSLILTEIASLPGHELQAEPTDKPHLRWSRIHVSAIHRDWSGCILCDDVRRCLLVCSRWTELLRGLLPIHAPTELVLAQGTEKQATKAVQCWLSRGRSTRDAVLPWYNGRRDLLELSVERGLANCTRLLLDLVPRDEISRHWQEKNWCKWYPHIAASKGQTVPLQIMHELGLSISEWGFPHVCTPLAIAIFRDHVQTVDFLLSLDASPDLRVARPPQRDDDNDQGYFRGPPLTPMQLAARQGSLEMVKVLIKHGLHTHGRNGGPQARRTPLMWALQRRNLYLDAVSETACLIAEHSDASEFDVDDPRLVKMAITGGGSVALVRSLMVRGAGVRQTQRFPRISPLDAAVCLGKGEIIRLLIDNGATCSRRAIDWAMKHGQGDLVKLLIPRCDAEIPSDKL</sequence>
<feature type="repeat" description="ANK" evidence="3">
    <location>
        <begin position="240"/>
        <end position="272"/>
    </location>
</feature>
<gene>
    <name evidence="5" type="ORF">BJX67DRAFT_378683</name>
</gene>
<dbReference type="Proteomes" id="UP001610432">
    <property type="component" value="Unassembled WGS sequence"/>
</dbReference>
<proteinExistence type="predicted"/>
<feature type="region of interest" description="Disordered" evidence="4">
    <location>
        <begin position="221"/>
        <end position="242"/>
    </location>
</feature>
<organism evidence="5 6">
    <name type="scientific">Aspergillus lucknowensis</name>
    <dbReference type="NCBI Taxonomy" id="176173"/>
    <lineage>
        <taxon>Eukaryota</taxon>
        <taxon>Fungi</taxon>
        <taxon>Dikarya</taxon>
        <taxon>Ascomycota</taxon>
        <taxon>Pezizomycotina</taxon>
        <taxon>Eurotiomycetes</taxon>
        <taxon>Eurotiomycetidae</taxon>
        <taxon>Eurotiales</taxon>
        <taxon>Aspergillaceae</taxon>
        <taxon>Aspergillus</taxon>
        <taxon>Aspergillus subgen. Nidulantes</taxon>
    </lineage>
</organism>
<dbReference type="PANTHER" id="PTHR24126:SF14">
    <property type="entry name" value="ANK_REP_REGION DOMAIN-CONTAINING PROTEIN"/>
    <property type="match status" value="1"/>
</dbReference>
<keyword evidence="1" id="KW-0677">Repeat</keyword>
<evidence type="ECO:0000313" key="5">
    <source>
        <dbReference type="EMBL" id="KAL2870151.1"/>
    </source>
</evidence>
<dbReference type="GeneID" id="98147459"/>
<dbReference type="RefSeq" id="XP_070889130.1">
    <property type="nucleotide sequence ID" value="XM_071032387.1"/>
</dbReference>
<name>A0ABR4M027_9EURO</name>
<evidence type="ECO:0000256" key="4">
    <source>
        <dbReference type="SAM" id="MobiDB-lite"/>
    </source>
</evidence>
<keyword evidence="6" id="KW-1185">Reference proteome</keyword>
<dbReference type="Gene3D" id="1.25.40.20">
    <property type="entry name" value="Ankyrin repeat-containing domain"/>
    <property type="match status" value="1"/>
</dbReference>
<reference evidence="5 6" key="1">
    <citation type="submission" date="2024-07" db="EMBL/GenBank/DDBJ databases">
        <title>Section-level genome sequencing and comparative genomics of Aspergillus sections Usti and Cavernicolus.</title>
        <authorList>
            <consortium name="Lawrence Berkeley National Laboratory"/>
            <person name="Nybo J.L."/>
            <person name="Vesth T.C."/>
            <person name="Theobald S."/>
            <person name="Frisvad J.C."/>
            <person name="Larsen T.O."/>
            <person name="Kjaerboelling I."/>
            <person name="Rothschild-Mancinelli K."/>
            <person name="Lyhne E.K."/>
            <person name="Kogle M.E."/>
            <person name="Barry K."/>
            <person name="Clum A."/>
            <person name="Na H."/>
            <person name="Ledsgaard L."/>
            <person name="Lin J."/>
            <person name="Lipzen A."/>
            <person name="Kuo A."/>
            <person name="Riley R."/>
            <person name="Mondo S."/>
            <person name="Labutti K."/>
            <person name="Haridas S."/>
            <person name="Pangalinan J."/>
            <person name="Salamov A.A."/>
            <person name="Simmons B.A."/>
            <person name="Magnuson J.K."/>
            <person name="Chen J."/>
            <person name="Drula E."/>
            <person name="Henrissat B."/>
            <person name="Wiebenga A."/>
            <person name="Lubbers R.J."/>
            <person name="Gomes A.C."/>
            <person name="Macurrencykelacurrency M.R."/>
            <person name="Stajich J."/>
            <person name="Grigoriev I.V."/>
            <person name="Mortensen U.H."/>
            <person name="De Vries R.P."/>
            <person name="Baker S.E."/>
            <person name="Andersen M.R."/>
        </authorList>
    </citation>
    <scope>NUCLEOTIDE SEQUENCE [LARGE SCALE GENOMIC DNA]</scope>
    <source>
        <strain evidence="5 6">CBS 449.75</strain>
    </source>
</reference>
<dbReference type="SMART" id="SM00248">
    <property type="entry name" value="ANK"/>
    <property type="match status" value="5"/>
</dbReference>
<accession>A0ABR4M027</accession>
<dbReference type="Pfam" id="PF00023">
    <property type="entry name" value="Ank"/>
    <property type="match status" value="1"/>
</dbReference>
<dbReference type="PANTHER" id="PTHR24126">
    <property type="entry name" value="ANKYRIN REPEAT, PH AND SEC7 DOMAIN CONTAINING PROTEIN SECG-RELATED"/>
    <property type="match status" value="1"/>
</dbReference>
<evidence type="ECO:0000313" key="6">
    <source>
        <dbReference type="Proteomes" id="UP001610432"/>
    </source>
</evidence>
<keyword evidence="2 3" id="KW-0040">ANK repeat</keyword>
<dbReference type="PROSITE" id="PS50088">
    <property type="entry name" value="ANK_REPEAT"/>
    <property type="match status" value="1"/>
</dbReference>
<evidence type="ECO:0000256" key="2">
    <source>
        <dbReference type="ARBA" id="ARBA00023043"/>
    </source>
</evidence>
<dbReference type="InterPro" id="IPR002110">
    <property type="entry name" value="Ankyrin_rpt"/>
</dbReference>
<evidence type="ECO:0000256" key="1">
    <source>
        <dbReference type="ARBA" id="ARBA00022737"/>
    </source>
</evidence>
<comment type="caution">
    <text evidence="5">The sequence shown here is derived from an EMBL/GenBank/DDBJ whole genome shotgun (WGS) entry which is preliminary data.</text>
</comment>
<protein>
    <submittedName>
        <fullName evidence="5">Ankyrin repeat-containing domain protein</fullName>
    </submittedName>
</protein>
<dbReference type="InterPro" id="IPR036770">
    <property type="entry name" value="Ankyrin_rpt-contain_sf"/>
</dbReference>
<dbReference type="PROSITE" id="PS50297">
    <property type="entry name" value="ANK_REP_REGION"/>
    <property type="match status" value="1"/>
</dbReference>
<dbReference type="SUPFAM" id="SSF48403">
    <property type="entry name" value="Ankyrin repeat"/>
    <property type="match status" value="1"/>
</dbReference>
<evidence type="ECO:0000256" key="3">
    <source>
        <dbReference type="PROSITE-ProRule" id="PRU00023"/>
    </source>
</evidence>
<dbReference type="Pfam" id="PF12796">
    <property type="entry name" value="Ank_2"/>
    <property type="match status" value="1"/>
</dbReference>
<dbReference type="EMBL" id="JBFXLQ010000007">
    <property type="protein sequence ID" value="KAL2870151.1"/>
    <property type="molecule type" value="Genomic_DNA"/>
</dbReference>